<dbReference type="AlphaFoldDB" id="A0A9D5BYD8"/>
<dbReference type="Pfam" id="PF04765">
    <property type="entry name" value="TOD1_MUCI70"/>
    <property type="match status" value="1"/>
</dbReference>
<reference evidence="2" key="1">
    <citation type="submission" date="2021-03" db="EMBL/GenBank/DDBJ databases">
        <authorList>
            <person name="Li Z."/>
            <person name="Yang C."/>
        </authorList>
    </citation>
    <scope>NUCLEOTIDE SEQUENCE</scope>
    <source>
        <strain evidence="2">Dzin_1.0</strain>
        <tissue evidence="2">Leaf</tissue>
    </source>
</reference>
<organism evidence="2 3">
    <name type="scientific">Dioscorea zingiberensis</name>
    <dbReference type="NCBI Taxonomy" id="325984"/>
    <lineage>
        <taxon>Eukaryota</taxon>
        <taxon>Viridiplantae</taxon>
        <taxon>Streptophyta</taxon>
        <taxon>Embryophyta</taxon>
        <taxon>Tracheophyta</taxon>
        <taxon>Spermatophyta</taxon>
        <taxon>Magnoliopsida</taxon>
        <taxon>Liliopsida</taxon>
        <taxon>Dioscoreales</taxon>
        <taxon>Dioscoreaceae</taxon>
        <taxon>Dioscorea</taxon>
    </lineage>
</organism>
<evidence type="ECO:0000313" key="2">
    <source>
        <dbReference type="EMBL" id="KAJ0963013.1"/>
    </source>
</evidence>
<proteinExistence type="predicted"/>
<dbReference type="OrthoDB" id="1905162at2759"/>
<dbReference type="PANTHER" id="PTHR12956">
    <property type="entry name" value="ALKALINE CERAMIDASE-RELATED"/>
    <property type="match status" value="1"/>
</dbReference>
<evidence type="ECO:0000313" key="3">
    <source>
        <dbReference type="Proteomes" id="UP001085076"/>
    </source>
</evidence>
<dbReference type="Proteomes" id="UP001085076">
    <property type="component" value="Miscellaneous, Linkage group lg09"/>
</dbReference>
<dbReference type="EMBL" id="JAGGNH010000009">
    <property type="protein sequence ID" value="KAJ0963013.1"/>
    <property type="molecule type" value="Genomic_DNA"/>
</dbReference>
<protein>
    <recommendedName>
        <fullName evidence="1">TOD1/MUCI70 glycosyltransferase-like domain-containing protein</fullName>
    </recommendedName>
</protein>
<dbReference type="InterPro" id="IPR006852">
    <property type="entry name" value="TOD1_MUCI70"/>
</dbReference>
<sequence length="463" mass="52771">MGNVRTVPLLFQSKLFCLSLLYLLTTTLFSLYVSFSHSACFFTSLPSSRPLLSNAILFSYPPSYGEHKYAIPSPHDYSSCTSALLFPEYRVAVRDIHDAFKNISLSSPSSSVLRYLTGNRDSFSGNFSTEKRRSFFSHEDDPLVPVPCGFLKEFPIKQSDKSEMENCGGVVVASAIFGDFDKIRQPKGLGMHSLQAVCFFMFVDDSTVRGLQVHNILSDNVGEKNKVGVWRIVRLLKSSMPYENDAMNGVIAKHLIHRLFPNSKFSVWIDAKLQLTVDPLLLVHSLLISKDVDMALSKHPFNLHTMQEAMATARWKKWRDVESIRVQMETYCKNGLQPWSPRKLPYPTDVPDTALIIRRHGQANNLFSCLLFNELEAFNPRDQLAFAYVRDLMKPKIKLNMFEVEVFEHITVEYRHNLKREGLHTQQQLAGKARETRNTYPAGDINGSSCERYLLKMWGESSD</sequence>
<feature type="domain" description="TOD1/MUCI70 glycosyltransferase-like" evidence="1">
    <location>
        <begin position="119"/>
        <end position="416"/>
    </location>
</feature>
<evidence type="ECO:0000259" key="1">
    <source>
        <dbReference type="Pfam" id="PF04765"/>
    </source>
</evidence>
<comment type="caution">
    <text evidence="2">The sequence shown here is derived from an EMBL/GenBank/DDBJ whole genome shotgun (WGS) entry which is preliminary data.</text>
</comment>
<name>A0A9D5BYD8_9LILI</name>
<accession>A0A9D5BYD8</accession>
<gene>
    <name evidence="2" type="ORF">J5N97_028135</name>
</gene>
<dbReference type="PANTHER" id="PTHR12956:SF13">
    <property type="entry name" value="ALKALINE CERAMIDASE TOD1"/>
    <property type="match status" value="1"/>
</dbReference>
<dbReference type="InterPro" id="IPR048354">
    <property type="entry name" value="TOD1_MUCI70_glycTrfase_dom"/>
</dbReference>
<keyword evidence="3" id="KW-1185">Reference proteome</keyword>
<reference evidence="2" key="2">
    <citation type="journal article" date="2022" name="Hortic Res">
        <title>The genome of Dioscorea zingiberensis sheds light on the biosynthesis, origin and evolution of the medicinally important diosgenin saponins.</title>
        <authorList>
            <person name="Li Y."/>
            <person name="Tan C."/>
            <person name="Li Z."/>
            <person name="Guo J."/>
            <person name="Li S."/>
            <person name="Chen X."/>
            <person name="Wang C."/>
            <person name="Dai X."/>
            <person name="Yang H."/>
            <person name="Song W."/>
            <person name="Hou L."/>
            <person name="Xu J."/>
            <person name="Tong Z."/>
            <person name="Xu A."/>
            <person name="Yuan X."/>
            <person name="Wang W."/>
            <person name="Yang Q."/>
            <person name="Chen L."/>
            <person name="Sun Z."/>
            <person name="Wang K."/>
            <person name="Pan B."/>
            <person name="Chen J."/>
            <person name="Bao Y."/>
            <person name="Liu F."/>
            <person name="Qi X."/>
            <person name="Gang D.R."/>
            <person name="Wen J."/>
            <person name="Li J."/>
        </authorList>
    </citation>
    <scope>NUCLEOTIDE SEQUENCE</scope>
    <source>
        <strain evidence="2">Dzin_1.0</strain>
    </source>
</reference>